<proteinExistence type="predicted"/>
<dbReference type="Proteomes" id="UP000593564">
    <property type="component" value="Unassembled WGS sequence"/>
</dbReference>
<protein>
    <submittedName>
        <fullName evidence="2">Uncharacterized protein</fullName>
    </submittedName>
</protein>
<reference evidence="2 3" key="2">
    <citation type="submission" date="2020-07" db="EMBL/GenBank/DDBJ databases">
        <title>Genome assembly of wild tea tree DASZ reveals pedigree and selection history of tea varieties.</title>
        <authorList>
            <person name="Zhang W."/>
        </authorList>
    </citation>
    <scope>NUCLEOTIDE SEQUENCE [LARGE SCALE GENOMIC DNA]</scope>
    <source>
        <strain evidence="3">cv. G240</strain>
        <tissue evidence="2">Leaf</tissue>
    </source>
</reference>
<organism evidence="2 3">
    <name type="scientific">Camellia sinensis</name>
    <name type="common">Tea plant</name>
    <name type="synonym">Thea sinensis</name>
    <dbReference type="NCBI Taxonomy" id="4442"/>
    <lineage>
        <taxon>Eukaryota</taxon>
        <taxon>Viridiplantae</taxon>
        <taxon>Streptophyta</taxon>
        <taxon>Embryophyta</taxon>
        <taxon>Tracheophyta</taxon>
        <taxon>Spermatophyta</taxon>
        <taxon>Magnoliopsida</taxon>
        <taxon>eudicotyledons</taxon>
        <taxon>Gunneridae</taxon>
        <taxon>Pentapetalae</taxon>
        <taxon>asterids</taxon>
        <taxon>Ericales</taxon>
        <taxon>Theaceae</taxon>
        <taxon>Camellia</taxon>
    </lineage>
</organism>
<evidence type="ECO:0000313" key="3">
    <source>
        <dbReference type="Proteomes" id="UP000593564"/>
    </source>
</evidence>
<keyword evidence="3" id="KW-1185">Reference proteome</keyword>
<evidence type="ECO:0000256" key="1">
    <source>
        <dbReference type="SAM" id="MobiDB-lite"/>
    </source>
</evidence>
<feature type="region of interest" description="Disordered" evidence="1">
    <location>
        <begin position="62"/>
        <end position="93"/>
    </location>
</feature>
<dbReference type="AlphaFoldDB" id="A0A7J7G1S1"/>
<dbReference type="EMBL" id="JACBKZ010000014">
    <property type="protein sequence ID" value="KAF5934612.1"/>
    <property type="molecule type" value="Genomic_DNA"/>
</dbReference>
<name>A0A7J7G1S1_CAMSI</name>
<comment type="caution">
    <text evidence="2">The sequence shown here is derived from an EMBL/GenBank/DDBJ whole genome shotgun (WGS) entry which is preliminary data.</text>
</comment>
<evidence type="ECO:0000313" key="2">
    <source>
        <dbReference type="EMBL" id="KAF5934612.1"/>
    </source>
</evidence>
<sequence length="301" mass="33960">MESGYLKPLYPQPFPDPLLARHNPTKYCTYHQQRGRGTDHCYRLRHEVQNLIDNKMIAPPQEPNITTKPLPIHDQPGRKVDEEEEEDPQQHESYGLVKMGHLRAMSKKGNCRHPIFDCPQGSSALPGTLDDESVLCVEILTRAKGHELAAGHLPAKDEAVPATGVLHHHSAIELKPEENEGSSKDCDNNVDYQPLRENELNFCYDFRTAQTEPRIARAGLAAARARMHSHKFRLTTARVENRASKLNILKQKHVPTTIRHTFPHVQVEVFNPKAVEKGNRLSGSLIAQAVKRGSHYLSLQV</sequence>
<gene>
    <name evidence="2" type="ORF">HYC85_030783</name>
</gene>
<reference evidence="3" key="1">
    <citation type="journal article" date="2020" name="Nat. Commun.">
        <title>Genome assembly of wild tea tree DASZ reveals pedigree and selection history of tea varieties.</title>
        <authorList>
            <person name="Zhang W."/>
            <person name="Zhang Y."/>
            <person name="Qiu H."/>
            <person name="Guo Y."/>
            <person name="Wan H."/>
            <person name="Zhang X."/>
            <person name="Scossa F."/>
            <person name="Alseekh S."/>
            <person name="Zhang Q."/>
            <person name="Wang P."/>
            <person name="Xu L."/>
            <person name="Schmidt M.H."/>
            <person name="Jia X."/>
            <person name="Li D."/>
            <person name="Zhu A."/>
            <person name="Guo F."/>
            <person name="Chen W."/>
            <person name="Ni D."/>
            <person name="Usadel B."/>
            <person name="Fernie A.R."/>
            <person name="Wen W."/>
        </authorList>
    </citation>
    <scope>NUCLEOTIDE SEQUENCE [LARGE SCALE GENOMIC DNA]</scope>
    <source>
        <strain evidence="3">cv. G240</strain>
    </source>
</reference>
<accession>A0A7J7G1S1</accession>